<keyword evidence="7 12" id="KW-0547">Nucleotide-binding</keyword>
<dbReference type="HOGENOM" id="CLU_009531_2_0_1"/>
<feature type="region of interest" description="Disordered" evidence="13">
    <location>
        <begin position="366"/>
        <end position="416"/>
    </location>
</feature>
<keyword evidence="16" id="KW-1185">Reference proteome</keyword>
<dbReference type="PROSITE" id="PS00108">
    <property type="entry name" value="PROTEIN_KINASE_ST"/>
    <property type="match status" value="1"/>
</dbReference>
<evidence type="ECO:0000256" key="10">
    <source>
        <dbReference type="ARBA" id="ARBA00047899"/>
    </source>
</evidence>
<dbReference type="InterPro" id="IPR017441">
    <property type="entry name" value="Protein_kinase_ATP_BS"/>
</dbReference>
<dbReference type="PANTHER" id="PTHR24346:SF110">
    <property type="entry name" value="NON-SPECIFIC SERINE_THREONINE PROTEIN KINASE"/>
    <property type="match status" value="1"/>
</dbReference>
<gene>
    <name evidence="15" type="ORF">HETIRDRAFT_324819</name>
</gene>
<feature type="region of interest" description="Disordered" evidence="13">
    <location>
        <begin position="635"/>
        <end position="658"/>
    </location>
</feature>
<dbReference type="GO" id="GO:0005524">
    <property type="term" value="F:ATP binding"/>
    <property type="evidence" value="ECO:0007669"/>
    <property type="project" value="UniProtKB-UniRule"/>
</dbReference>
<dbReference type="FunFam" id="1.10.510.10:FF:000394">
    <property type="entry name" value="Serine/threonine-protein kinase HSL1"/>
    <property type="match status" value="1"/>
</dbReference>
<organism evidence="15 16">
    <name type="scientific">Heterobasidion irregulare (strain TC 32-1)</name>
    <dbReference type="NCBI Taxonomy" id="747525"/>
    <lineage>
        <taxon>Eukaryota</taxon>
        <taxon>Fungi</taxon>
        <taxon>Dikarya</taxon>
        <taxon>Basidiomycota</taxon>
        <taxon>Agaricomycotina</taxon>
        <taxon>Agaricomycetes</taxon>
        <taxon>Russulales</taxon>
        <taxon>Bondarzewiaceae</taxon>
        <taxon>Heterobasidion</taxon>
        <taxon>Heterobasidion annosum species complex</taxon>
    </lineage>
</organism>
<dbReference type="GO" id="GO:0035556">
    <property type="term" value="P:intracellular signal transduction"/>
    <property type="evidence" value="ECO:0007669"/>
    <property type="project" value="TreeGrafter"/>
</dbReference>
<dbReference type="PANTHER" id="PTHR24346">
    <property type="entry name" value="MAP/MICROTUBULE AFFINITY-REGULATING KINASE"/>
    <property type="match status" value="1"/>
</dbReference>
<feature type="region of interest" description="Disordered" evidence="13">
    <location>
        <begin position="460"/>
        <end position="479"/>
    </location>
</feature>
<feature type="domain" description="Protein kinase" evidence="14">
    <location>
        <begin position="17"/>
        <end position="283"/>
    </location>
</feature>
<dbReference type="InterPro" id="IPR000719">
    <property type="entry name" value="Prot_kinase_dom"/>
</dbReference>
<evidence type="ECO:0000256" key="12">
    <source>
        <dbReference type="PROSITE-ProRule" id="PRU10141"/>
    </source>
</evidence>
<name>W4K1J9_HETIT</name>
<evidence type="ECO:0000259" key="14">
    <source>
        <dbReference type="PROSITE" id="PS50011"/>
    </source>
</evidence>
<dbReference type="EMBL" id="KI925461">
    <property type="protein sequence ID" value="ETW78961.1"/>
    <property type="molecule type" value="Genomic_DNA"/>
</dbReference>
<dbReference type="RefSeq" id="XP_009549245.1">
    <property type="nucleotide sequence ID" value="XM_009550950.1"/>
</dbReference>
<dbReference type="Proteomes" id="UP000030671">
    <property type="component" value="Unassembled WGS sequence"/>
</dbReference>
<dbReference type="CDD" id="cd14081">
    <property type="entry name" value="STKc_BRSK1_2"/>
    <property type="match status" value="1"/>
</dbReference>
<comment type="subcellular location">
    <subcellularLocation>
        <location evidence="1">Bud neck</location>
    </subcellularLocation>
</comment>
<evidence type="ECO:0000256" key="13">
    <source>
        <dbReference type="SAM" id="MobiDB-lite"/>
    </source>
</evidence>
<feature type="compositionally biased region" description="Low complexity" evidence="13">
    <location>
        <begin position="642"/>
        <end position="658"/>
    </location>
</feature>
<evidence type="ECO:0000256" key="4">
    <source>
        <dbReference type="ARBA" id="ARBA00022527"/>
    </source>
</evidence>
<evidence type="ECO:0000256" key="5">
    <source>
        <dbReference type="ARBA" id="ARBA00022553"/>
    </source>
</evidence>
<feature type="compositionally biased region" description="Polar residues" evidence="13">
    <location>
        <begin position="382"/>
        <end position="396"/>
    </location>
</feature>
<proteinExistence type="inferred from homology"/>
<dbReference type="GO" id="GO:0005940">
    <property type="term" value="C:septin ring"/>
    <property type="evidence" value="ECO:0007669"/>
    <property type="project" value="UniProtKB-ARBA"/>
</dbReference>
<dbReference type="OrthoDB" id="193931at2759"/>
<dbReference type="InParanoid" id="W4K1J9"/>
<evidence type="ECO:0000313" key="15">
    <source>
        <dbReference type="EMBL" id="ETW78961.1"/>
    </source>
</evidence>
<dbReference type="AlphaFoldDB" id="W4K1J9"/>
<feature type="compositionally biased region" description="Low complexity" evidence="13">
    <location>
        <begin position="468"/>
        <end position="479"/>
    </location>
</feature>
<dbReference type="InterPro" id="IPR008271">
    <property type="entry name" value="Ser/Thr_kinase_AS"/>
</dbReference>
<keyword evidence="9 12" id="KW-0067">ATP-binding</keyword>
<evidence type="ECO:0000256" key="7">
    <source>
        <dbReference type="ARBA" id="ARBA00022741"/>
    </source>
</evidence>
<evidence type="ECO:0000256" key="11">
    <source>
        <dbReference type="ARBA" id="ARBA00048679"/>
    </source>
</evidence>
<protein>
    <recommendedName>
        <fullName evidence="3">non-specific serine/threonine protein kinase</fullName>
        <ecNumber evidence="3">2.7.11.1</ecNumber>
    </recommendedName>
</protein>
<comment type="catalytic activity">
    <reaction evidence="11">
        <text>L-seryl-[protein] + ATP = O-phospho-L-seryl-[protein] + ADP + H(+)</text>
        <dbReference type="Rhea" id="RHEA:17989"/>
        <dbReference type="Rhea" id="RHEA-COMP:9863"/>
        <dbReference type="Rhea" id="RHEA-COMP:11604"/>
        <dbReference type="ChEBI" id="CHEBI:15378"/>
        <dbReference type="ChEBI" id="CHEBI:29999"/>
        <dbReference type="ChEBI" id="CHEBI:30616"/>
        <dbReference type="ChEBI" id="CHEBI:83421"/>
        <dbReference type="ChEBI" id="CHEBI:456216"/>
        <dbReference type="EC" id="2.7.11.1"/>
    </reaction>
</comment>
<dbReference type="SMART" id="SM00220">
    <property type="entry name" value="S_TKc"/>
    <property type="match status" value="1"/>
</dbReference>
<dbReference type="SUPFAM" id="SSF56112">
    <property type="entry name" value="Protein kinase-like (PK-like)"/>
    <property type="match status" value="1"/>
</dbReference>
<reference evidence="15 16" key="1">
    <citation type="journal article" date="2012" name="New Phytol.">
        <title>Insight into trade-off between wood decay and parasitism from the genome of a fungal forest pathogen.</title>
        <authorList>
            <person name="Olson A."/>
            <person name="Aerts A."/>
            <person name="Asiegbu F."/>
            <person name="Belbahri L."/>
            <person name="Bouzid O."/>
            <person name="Broberg A."/>
            <person name="Canback B."/>
            <person name="Coutinho P.M."/>
            <person name="Cullen D."/>
            <person name="Dalman K."/>
            <person name="Deflorio G."/>
            <person name="van Diepen L.T."/>
            <person name="Dunand C."/>
            <person name="Duplessis S."/>
            <person name="Durling M."/>
            <person name="Gonthier P."/>
            <person name="Grimwood J."/>
            <person name="Fossdal C.G."/>
            <person name="Hansson D."/>
            <person name="Henrissat B."/>
            <person name="Hietala A."/>
            <person name="Himmelstrand K."/>
            <person name="Hoffmeister D."/>
            <person name="Hogberg N."/>
            <person name="James T.Y."/>
            <person name="Karlsson M."/>
            <person name="Kohler A."/>
            <person name="Kues U."/>
            <person name="Lee Y.H."/>
            <person name="Lin Y.C."/>
            <person name="Lind M."/>
            <person name="Lindquist E."/>
            <person name="Lombard V."/>
            <person name="Lucas S."/>
            <person name="Lunden K."/>
            <person name="Morin E."/>
            <person name="Murat C."/>
            <person name="Park J."/>
            <person name="Raffaello T."/>
            <person name="Rouze P."/>
            <person name="Salamov A."/>
            <person name="Schmutz J."/>
            <person name="Solheim H."/>
            <person name="Stahlberg J."/>
            <person name="Velez H."/>
            <person name="de Vries R.P."/>
            <person name="Wiebenga A."/>
            <person name="Woodward S."/>
            <person name="Yakovlev I."/>
            <person name="Garbelotto M."/>
            <person name="Martin F."/>
            <person name="Grigoriev I.V."/>
            <person name="Stenlid J."/>
        </authorList>
    </citation>
    <scope>NUCLEOTIDE SEQUENCE [LARGE SCALE GENOMIC DNA]</scope>
    <source>
        <strain evidence="15 16">TC 32-1</strain>
    </source>
</reference>
<feature type="region of interest" description="Disordered" evidence="13">
    <location>
        <begin position="538"/>
        <end position="560"/>
    </location>
</feature>
<dbReference type="GO" id="GO:0004674">
    <property type="term" value="F:protein serine/threonine kinase activity"/>
    <property type="evidence" value="ECO:0007669"/>
    <property type="project" value="UniProtKB-KW"/>
</dbReference>
<dbReference type="PROSITE" id="PS00107">
    <property type="entry name" value="PROTEIN_KINASE_ATP"/>
    <property type="match status" value="1"/>
</dbReference>
<dbReference type="PROSITE" id="PS50011">
    <property type="entry name" value="PROTEIN_KINASE_DOM"/>
    <property type="match status" value="1"/>
</dbReference>
<sequence>MPRRNRKGDDPKVIGLWKIGRTIGKGSSGRVRIARHSKTGQYAAVKIVSKVALINSRMSMQNLEEQADRVLLGIEREIVIMKLIDHPNIMRLYDVWETSTELYLILEYVEGGELFDYLCTKGRLSSTEALEYFQQIISAINYCHRFNIAHRDLKPENLLLDSDKNIKVADFGMAAWQKSNSSGMLQTACGSPHYAAPEVIEGQAYNGSMADIWSCGVVLFALLAGRLPFDDEDLHTLLEKVKVGKFTMPPDIDSRAKDLISRMLEKNVSKRITVPEILKHPFYVSHKPKAVYDILLNLDQIARPLANALEIDSDILANLRTLWHGTPDQEIIKKLTNADQTWEKAVYHLLIQFRAKHAEEYSEQQEVMMQQALTKKSKRTSSAHNSPDPSAAQPTQLGMLPSMIPPRADPPTPRRAAGRALDLERSQVPPGLDTPQDFYSPVPDITLTTATPAQYSRSLSTYSPNVPGSPNNPTTPISPLSPTSPIWEALNMAPRDIPEIHDEKVQRFFHQIVEHLNVMHMRSPVVASGEYLPPTIESPSPYAQMTKGDGTPRPDTSRATTQPLSIRRVLRRPAPLVLDTNKENTPYARHDILDHLDGAAIARKSSLSNKNERRAALADRRVQIIEPQEAVRGKLRRKRTISATSSSPTTSDVSSLPSPLSPTWFGNLFKLKAITFSLLSIHDADITRDECRRLLTIMGVRIVRTRAENLGVIKCRMDDSIDPMGTTKAVRFRVEVHGTTPSQLVAGYRTALHLIQEKGSLSTFKVVYNRLRREWDLDAPRIPLPAPSPALAESSRFAELMYS</sequence>
<evidence type="ECO:0000256" key="6">
    <source>
        <dbReference type="ARBA" id="ARBA00022679"/>
    </source>
</evidence>
<feature type="compositionally biased region" description="Pro residues" evidence="13">
    <location>
        <begin position="403"/>
        <end position="413"/>
    </location>
</feature>
<dbReference type="Pfam" id="PF00069">
    <property type="entry name" value="Pkinase"/>
    <property type="match status" value="1"/>
</dbReference>
<dbReference type="KEGG" id="hir:HETIRDRAFT_324819"/>
<dbReference type="eggNOG" id="KOG0588">
    <property type="taxonomic scope" value="Eukaryota"/>
</dbReference>
<keyword evidence="4" id="KW-0723">Serine/threonine-protein kinase</keyword>
<evidence type="ECO:0000313" key="16">
    <source>
        <dbReference type="Proteomes" id="UP000030671"/>
    </source>
</evidence>
<dbReference type="EC" id="2.7.11.1" evidence="3"/>
<evidence type="ECO:0000256" key="8">
    <source>
        <dbReference type="ARBA" id="ARBA00022777"/>
    </source>
</evidence>
<keyword evidence="8" id="KW-0418">Kinase</keyword>
<dbReference type="InterPro" id="IPR011009">
    <property type="entry name" value="Kinase-like_dom_sf"/>
</dbReference>
<comment type="similarity">
    <text evidence="2">Belongs to the protein kinase superfamily. CAMK Ser/Thr protein kinase family. NIM1 subfamily.</text>
</comment>
<dbReference type="GO" id="GO:0005935">
    <property type="term" value="C:cellular bud neck"/>
    <property type="evidence" value="ECO:0007669"/>
    <property type="project" value="UniProtKB-SubCell"/>
</dbReference>
<dbReference type="GeneID" id="20671087"/>
<feature type="binding site" evidence="12">
    <location>
        <position position="46"/>
    </location>
    <ligand>
        <name>ATP</name>
        <dbReference type="ChEBI" id="CHEBI:30616"/>
    </ligand>
</feature>
<dbReference type="STRING" id="747525.W4K1J9"/>
<keyword evidence="6" id="KW-0808">Transferase</keyword>
<keyword evidence="5" id="KW-0597">Phosphoprotein</keyword>
<accession>W4K1J9</accession>
<evidence type="ECO:0000256" key="9">
    <source>
        <dbReference type="ARBA" id="ARBA00022840"/>
    </source>
</evidence>
<evidence type="ECO:0000256" key="1">
    <source>
        <dbReference type="ARBA" id="ARBA00004266"/>
    </source>
</evidence>
<dbReference type="Gene3D" id="1.10.510.10">
    <property type="entry name" value="Transferase(Phosphotransferase) domain 1"/>
    <property type="match status" value="1"/>
</dbReference>
<evidence type="ECO:0000256" key="3">
    <source>
        <dbReference type="ARBA" id="ARBA00012513"/>
    </source>
</evidence>
<comment type="catalytic activity">
    <reaction evidence="10">
        <text>L-threonyl-[protein] + ATP = O-phospho-L-threonyl-[protein] + ADP + H(+)</text>
        <dbReference type="Rhea" id="RHEA:46608"/>
        <dbReference type="Rhea" id="RHEA-COMP:11060"/>
        <dbReference type="Rhea" id="RHEA-COMP:11605"/>
        <dbReference type="ChEBI" id="CHEBI:15378"/>
        <dbReference type="ChEBI" id="CHEBI:30013"/>
        <dbReference type="ChEBI" id="CHEBI:30616"/>
        <dbReference type="ChEBI" id="CHEBI:61977"/>
        <dbReference type="ChEBI" id="CHEBI:456216"/>
        <dbReference type="EC" id="2.7.11.1"/>
    </reaction>
</comment>
<evidence type="ECO:0000256" key="2">
    <source>
        <dbReference type="ARBA" id="ARBA00010791"/>
    </source>
</evidence>